<keyword evidence="3 7" id="KW-0479">Metal-binding</keyword>
<proteinExistence type="inferred from homology"/>
<evidence type="ECO:0000256" key="1">
    <source>
        <dbReference type="ARBA" id="ARBA00010617"/>
    </source>
</evidence>
<keyword evidence="9" id="KW-1185">Reference proteome</keyword>
<reference evidence="8" key="1">
    <citation type="submission" date="2022-12" db="EMBL/GenBank/DDBJ databases">
        <authorList>
            <person name="Deng Y."/>
            <person name="Zhang Y.-Q."/>
        </authorList>
    </citation>
    <scope>NUCLEOTIDE SEQUENCE</scope>
    <source>
        <strain evidence="8">CPCC 205372</strain>
    </source>
</reference>
<dbReference type="PANTHER" id="PTHR46696">
    <property type="entry name" value="P450, PUTATIVE (EUROFUNG)-RELATED"/>
    <property type="match status" value="1"/>
</dbReference>
<dbReference type="Pfam" id="PF00067">
    <property type="entry name" value="p450"/>
    <property type="match status" value="1"/>
</dbReference>
<dbReference type="PANTHER" id="PTHR46696:SF1">
    <property type="entry name" value="CYTOCHROME P450 YJIB-RELATED"/>
    <property type="match status" value="1"/>
</dbReference>
<dbReference type="Proteomes" id="UP001142153">
    <property type="component" value="Unassembled WGS sequence"/>
</dbReference>
<protein>
    <submittedName>
        <fullName evidence="8">Cytochrome P450</fullName>
    </submittedName>
</protein>
<dbReference type="InterPro" id="IPR002397">
    <property type="entry name" value="Cyt_P450_B"/>
</dbReference>
<keyword evidence="4 7" id="KW-0560">Oxidoreductase</keyword>
<dbReference type="SUPFAM" id="SSF48264">
    <property type="entry name" value="Cytochrome P450"/>
    <property type="match status" value="1"/>
</dbReference>
<keyword evidence="2 7" id="KW-0349">Heme</keyword>
<dbReference type="PROSITE" id="PS00086">
    <property type="entry name" value="CYTOCHROME_P450"/>
    <property type="match status" value="1"/>
</dbReference>
<accession>A0ABT4PTH5</accession>
<evidence type="ECO:0000256" key="2">
    <source>
        <dbReference type="ARBA" id="ARBA00022617"/>
    </source>
</evidence>
<evidence type="ECO:0000313" key="9">
    <source>
        <dbReference type="Proteomes" id="UP001142153"/>
    </source>
</evidence>
<dbReference type="PRINTS" id="PR00385">
    <property type="entry name" value="P450"/>
</dbReference>
<keyword evidence="5 7" id="KW-0408">Iron</keyword>
<evidence type="ECO:0000256" key="7">
    <source>
        <dbReference type="RuleBase" id="RU000461"/>
    </source>
</evidence>
<comment type="similarity">
    <text evidence="1 7">Belongs to the cytochrome P450 family.</text>
</comment>
<evidence type="ECO:0000256" key="4">
    <source>
        <dbReference type="ARBA" id="ARBA00023002"/>
    </source>
</evidence>
<comment type="caution">
    <text evidence="8">The sequence shown here is derived from an EMBL/GenBank/DDBJ whole genome shotgun (WGS) entry which is preliminary data.</text>
</comment>
<sequence>MATSVDLTGSFTTDMHRVLREAAQHGPLATDEVTGATVVLRHDDVESLAHDPRLNGIGLTLFDVMGITDGPLRDWYGRLMFTTEGDYHRRIRSLVSKSFTPRSVAALRSTATVMAEEAADAVRDGGDLVAACSPLGTRLICRLLGVPDADVAVFARWADALSPVFFVMTADQIAAATTAITELHTYVDELTARRAQDPGPDLITALLAAEADGERLTHDETVTMIANLLVAGHDTTGSQIPCSLLVALQHRDGIARDDDVLMASAVTETIRMEPSIPLIPRTAVAPIEVYGVSLAAGSMVFLCIAAACRDETAWHDPDQFDAARFTRPDAPKLMNFGAGVHYCLGTALAKVTVHECVKSVLALDPPLRLTEAPAEIPWRQVLGRSPARLLVA</sequence>
<gene>
    <name evidence="8" type="ORF">O6P37_13045</name>
</gene>
<dbReference type="InterPro" id="IPR036396">
    <property type="entry name" value="Cyt_P450_sf"/>
</dbReference>
<evidence type="ECO:0000256" key="5">
    <source>
        <dbReference type="ARBA" id="ARBA00023004"/>
    </source>
</evidence>
<name>A0ABT4PTH5_9MYCO</name>
<dbReference type="InterPro" id="IPR001128">
    <property type="entry name" value="Cyt_P450"/>
</dbReference>
<evidence type="ECO:0000313" key="8">
    <source>
        <dbReference type="EMBL" id="MCZ8379794.1"/>
    </source>
</evidence>
<dbReference type="RefSeq" id="WP_269894441.1">
    <property type="nucleotide sequence ID" value="NZ_JAPZPY010000004.1"/>
</dbReference>
<dbReference type="Gene3D" id="1.10.630.10">
    <property type="entry name" value="Cytochrome P450"/>
    <property type="match status" value="1"/>
</dbReference>
<evidence type="ECO:0000256" key="3">
    <source>
        <dbReference type="ARBA" id="ARBA00022723"/>
    </source>
</evidence>
<organism evidence="8 9">
    <name type="scientific">Mycobacterium hippophais</name>
    <dbReference type="NCBI Taxonomy" id="3016340"/>
    <lineage>
        <taxon>Bacteria</taxon>
        <taxon>Bacillati</taxon>
        <taxon>Actinomycetota</taxon>
        <taxon>Actinomycetes</taxon>
        <taxon>Mycobacteriales</taxon>
        <taxon>Mycobacteriaceae</taxon>
        <taxon>Mycobacterium</taxon>
    </lineage>
</organism>
<keyword evidence="6 7" id="KW-0503">Monooxygenase</keyword>
<dbReference type="EMBL" id="JAPZPY010000004">
    <property type="protein sequence ID" value="MCZ8379794.1"/>
    <property type="molecule type" value="Genomic_DNA"/>
</dbReference>
<dbReference type="PRINTS" id="PR00359">
    <property type="entry name" value="BP450"/>
</dbReference>
<dbReference type="InterPro" id="IPR017972">
    <property type="entry name" value="Cyt_P450_CS"/>
</dbReference>
<evidence type="ECO:0000256" key="6">
    <source>
        <dbReference type="ARBA" id="ARBA00023033"/>
    </source>
</evidence>